<dbReference type="EMBL" id="FLUN01000001">
    <property type="protein sequence ID" value="SBW04183.1"/>
    <property type="molecule type" value="Genomic_DNA"/>
</dbReference>
<evidence type="ECO:0000313" key="1">
    <source>
        <dbReference type="EMBL" id="SBW04183.1"/>
    </source>
</evidence>
<accession>A0A212JXQ0</accession>
<name>A0A212JXQ0_9FIRM</name>
<sequence length="37" mass="4180">MNKLKLGALRVDALNLAINLRATGRLKEYNELLLELV</sequence>
<gene>
    <name evidence="1" type="ORF">KL86CLO1_11874</name>
</gene>
<reference evidence="1" key="1">
    <citation type="submission" date="2016-04" db="EMBL/GenBank/DDBJ databases">
        <authorList>
            <person name="Evans L.H."/>
            <person name="Alamgir A."/>
            <person name="Owens N."/>
            <person name="Weber N.D."/>
            <person name="Virtaneva K."/>
            <person name="Barbian K."/>
            <person name="Babar A."/>
            <person name="Rosenke K."/>
        </authorList>
    </citation>
    <scope>NUCLEOTIDE SEQUENCE</scope>
    <source>
        <strain evidence="1">86</strain>
    </source>
</reference>
<organism evidence="1">
    <name type="scientific">uncultured Eubacteriales bacterium</name>
    <dbReference type="NCBI Taxonomy" id="172733"/>
    <lineage>
        <taxon>Bacteria</taxon>
        <taxon>Bacillati</taxon>
        <taxon>Bacillota</taxon>
        <taxon>Clostridia</taxon>
        <taxon>Eubacteriales</taxon>
        <taxon>environmental samples</taxon>
    </lineage>
</organism>
<dbReference type="AlphaFoldDB" id="A0A212JXQ0"/>
<proteinExistence type="predicted"/>
<protein>
    <submittedName>
        <fullName evidence="1">Uncharacterized protein</fullName>
    </submittedName>
</protein>